<dbReference type="PANTHER" id="PTHR35812">
    <property type="entry name" value="LIPOPROTEIN"/>
    <property type="match status" value="1"/>
</dbReference>
<evidence type="ECO:0000256" key="1">
    <source>
        <dbReference type="SAM" id="SignalP"/>
    </source>
</evidence>
<feature type="signal peptide" evidence="1">
    <location>
        <begin position="1"/>
        <end position="27"/>
    </location>
</feature>
<proteinExistence type="predicted"/>
<accession>A0A501WCD9</accession>
<name>A0A501WCD9_9GAMM</name>
<comment type="caution">
    <text evidence="3">The sequence shown here is derived from an EMBL/GenBank/DDBJ whole genome shotgun (WGS) entry which is preliminary data.</text>
</comment>
<dbReference type="PANTHER" id="PTHR35812:SF1">
    <property type="entry name" value="LIPOPROTEIN"/>
    <property type="match status" value="1"/>
</dbReference>
<evidence type="ECO:0000313" key="3">
    <source>
        <dbReference type="EMBL" id="TPE45744.1"/>
    </source>
</evidence>
<dbReference type="AlphaFoldDB" id="A0A501WCD9"/>
<keyword evidence="1" id="KW-0732">Signal</keyword>
<keyword evidence="4" id="KW-1185">Reference proteome</keyword>
<dbReference type="EMBL" id="VFRR01000063">
    <property type="protein sequence ID" value="TPE45744.1"/>
    <property type="molecule type" value="Genomic_DNA"/>
</dbReference>
<feature type="chain" id="PRO_5021379993" evidence="1">
    <location>
        <begin position="28"/>
        <end position="179"/>
    </location>
</feature>
<organism evidence="3 4">
    <name type="scientific">Maribrevibacterium harenarium</name>
    <dbReference type="NCBI Taxonomy" id="2589817"/>
    <lineage>
        <taxon>Bacteria</taxon>
        <taxon>Pseudomonadati</taxon>
        <taxon>Pseudomonadota</taxon>
        <taxon>Gammaproteobacteria</taxon>
        <taxon>Oceanospirillales</taxon>
        <taxon>Oceanospirillaceae</taxon>
        <taxon>Maribrevibacterium</taxon>
    </lineage>
</organism>
<protein>
    <submittedName>
        <fullName evidence="3">DUF1566 domain-containing protein</fullName>
    </submittedName>
</protein>
<evidence type="ECO:0000313" key="4">
    <source>
        <dbReference type="Proteomes" id="UP000315901"/>
    </source>
</evidence>
<dbReference type="InterPro" id="IPR011460">
    <property type="entry name" value="Lcl_C"/>
</dbReference>
<dbReference type="Pfam" id="PF07603">
    <property type="entry name" value="Lcl_C"/>
    <property type="match status" value="1"/>
</dbReference>
<dbReference type="OrthoDB" id="9793251at2"/>
<feature type="domain" description="Lcl C-terminal" evidence="2">
    <location>
        <begin position="51"/>
        <end position="170"/>
    </location>
</feature>
<gene>
    <name evidence="3" type="ORF">FJM67_16295</name>
</gene>
<reference evidence="3 4" key="1">
    <citation type="submission" date="2019-06" db="EMBL/GenBank/DDBJ databases">
        <title>A novel bacterium of genus Marinomonas, isolated from coastal sand.</title>
        <authorList>
            <person name="Huang H."/>
            <person name="Mo K."/>
            <person name="Hu Y."/>
        </authorList>
    </citation>
    <scope>NUCLEOTIDE SEQUENCE [LARGE SCALE GENOMIC DNA]</scope>
    <source>
        <strain evidence="3 4">HB171799</strain>
    </source>
</reference>
<dbReference type="Proteomes" id="UP000315901">
    <property type="component" value="Unassembled WGS sequence"/>
</dbReference>
<sequence length="179" mass="20374">MHPVTLSKLTRYAVICLSVTSSIGLMAQCNPEVLAETTPSQRFYTLDVTRVKDLKTGLMWQRCPVGARGVQCDQGLAQRMNWQQAQQQAPATSDPYRWRLPTIKELPTLVEARCAMPAINTDTFPATPSAKFWTSSSSELNTNEAWFVDFERGKTNDANQLDRYFVRLVRTLRLEERTQ</sequence>
<evidence type="ECO:0000259" key="2">
    <source>
        <dbReference type="Pfam" id="PF07603"/>
    </source>
</evidence>